<reference evidence="2 3" key="1">
    <citation type="submission" date="2024-07" db="EMBL/GenBank/DDBJ databases">
        <title>Section-level genome sequencing and comparative genomics of Aspergillus sections Usti and Cavernicolus.</title>
        <authorList>
            <consortium name="Lawrence Berkeley National Laboratory"/>
            <person name="Nybo J.L."/>
            <person name="Vesth T.C."/>
            <person name="Theobald S."/>
            <person name="Frisvad J.C."/>
            <person name="Larsen T.O."/>
            <person name="Kjaerboelling I."/>
            <person name="Rothschild-Mancinelli K."/>
            <person name="Lyhne E.K."/>
            <person name="Kogle M.E."/>
            <person name="Barry K."/>
            <person name="Clum A."/>
            <person name="Na H."/>
            <person name="Ledsgaard L."/>
            <person name="Lin J."/>
            <person name="Lipzen A."/>
            <person name="Kuo A."/>
            <person name="Riley R."/>
            <person name="Mondo S."/>
            <person name="LaButti K."/>
            <person name="Haridas S."/>
            <person name="Pangalinan J."/>
            <person name="Salamov A.A."/>
            <person name="Simmons B.A."/>
            <person name="Magnuson J.K."/>
            <person name="Chen J."/>
            <person name="Drula E."/>
            <person name="Henrissat B."/>
            <person name="Wiebenga A."/>
            <person name="Lubbers R.J."/>
            <person name="Gomes A.C."/>
            <person name="Makela M.R."/>
            <person name="Stajich J."/>
            <person name="Grigoriev I.V."/>
            <person name="Mortensen U.H."/>
            <person name="De vries R.P."/>
            <person name="Baker S.E."/>
            <person name="Andersen M.R."/>
        </authorList>
    </citation>
    <scope>NUCLEOTIDE SEQUENCE [LARGE SCALE GENOMIC DNA]</scope>
    <source>
        <strain evidence="2 3">CBS 600.67</strain>
    </source>
</reference>
<evidence type="ECO:0000313" key="3">
    <source>
        <dbReference type="Proteomes" id="UP001610335"/>
    </source>
</evidence>
<feature type="transmembrane region" description="Helical" evidence="1">
    <location>
        <begin position="6"/>
        <end position="27"/>
    </location>
</feature>
<evidence type="ECO:0000256" key="1">
    <source>
        <dbReference type="SAM" id="Phobius"/>
    </source>
</evidence>
<dbReference type="Proteomes" id="UP001610335">
    <property type="component" value="Unassembled WGS sequence"/>
</dbReference>
<protein>
    <submittedName>
        <fullName evidence="2">Uncharacterized protein</fullName>
    </submittedName>
</protein>
<comment type="caution">
    <text evidence="2">The sequence shown here is derived from an EMBL/GenBank/DDBJ whole genome shotgun (WGS) entry which is preliminary data.</text>
</comment>
<gene>
    <name evidence="2" type="ORF">BDW59DRAFT_29414</name>
</gene>
<accession>A0ABR4IQJ4</accession>
<keyword evidence="3" id="KW-1185">Reference proteome</keyword>
<keyword evidence="1" id="KW-0472">Membrane</keyword>
<keyword evidence="1" id="KW-0812">Transmembrane</keyword>
<organism evidence="2 3">
    <name type="scientific">Aspergillus cavernicola</name>
    <dbReference type="NCBI Taxonomy" id="176166"/>
    <lineage>
        <taxon>Eukaryota</taxon>
        <taxon>Fungi</taxon>
        <taxon>Dikarya</taxon>
        <taxon>Ascomycota</taxon>
        <taxon>Pezizomycotina</taxon>
        <taxon>Eurotiomycetes</taxon>
        <taxon>Eurotiomycetidae</taxon>
        <taxon>Eurotiales</taxon>
        <taxon>Aspergillaceae</taxon>
        <taxon>Aspergillus</taxon>
        <taxon>Aspergillus subgen. Nidulantes</taxon>
    </lineage>
</organism>
<proteinExistence type="predicted"/>
<evidence type="ECO:0000313" key="2">
    <source>
        <dbReference type="EMBL" id="KAL2830014.1"/>
    </source>
</evidence>
<sequence>MGIAGYGQFLMMFIMWLCSPGPARMIIPAPMVLVYIRVKVITAKYHITQGLSRGYFPNDFHDQMISCLLRSTLTLALLSLQQFASG</sequence>
<keyword evidence="1" id="KW-1133">Transmembrane helix</keyword>
<dbReference type="EMBL" id="JBFXLS010000014">
    <property type="protein sequence ID" value="KAL2830014.1"/>
    <property type="molecule type" value="Genomic_DNA"/>
</dbReference>
<name>A0ABR4IQJ4_9EURO</name>